<evidence type="ECO:0000256" key="2">
    <source>
        <dbReference type="ARBA" id="ARBA00022801"/>
    </source>
</evidence>
<feature type="domain" description="HIT" evidence="6">
    <location>
        <begin position="28"/>
        <end position="137"/>
    </location>
</feature>
<comment type="caution">
    <text evidence="7">The sequence shown here is derived from an EMBL/GenBank/DDBJ whole genome shotgun (WGS) entry which is preliminary data.</text>
</comment>
<dbReference type="InterPro" id="IPR052908">
    <property type="entry name" value="AP-4-A_phosphorylase"/>
</dbReference>
<dbReference type="PANTHER" id="PTHR42997">
    <property type="entry name" value="HIT FAMILY HYDROLASE"/>
    <property type="match status" value="1"/>
</dbReference>
<evidence type="ECO:0000313" key="8">
    <source>
        <dbReference type="Proteomes" id="UP000234857"/>
    </source>
</evidence>
<evidence type="ECO:0000313" key="7">
    <source>
        <dbReference type="EMBL" id="PLX15999.1"/>
    </source>
</evidence>
<name>A0A2N5ZBI2_MUIH1</name>
<evidence type="ECO:0000256" key="3">
    <source>
        <dbReference type="PIRSR" id="PIRSR639383-1"/>
    </source>
</evidence>
<dbReference type="InterPro" id="IPR011146">
    <property type="entry name" value="HIT-like"/>
</dbReference>
<feature type="short sequence motif" description="Histidine triad motif" evidence="5">
    <location>
        <begin position="122"/>
        <end position="126"/>
    </location>
</feature>
<evidence type="ECO:0000256" key="1">
    <source>
        <dbReference type="ARBA" id="ARBA00022741"/>
    </source>
</evidence>
<evidence type="ECO:0000256" key="4">
    <source>
        <dbReference type="PIRSR" id="PIRSR639383-2"/>
    </source>
</evidence>
<dbReference type="PROSITE" id="PS51084">
    <property type="entry name" value="HIT_2"/>
    <property type="match status" value="1"/>
</dbReference>
<protein>
    <submittedName>
        <fullName evidence="7">Histidine triad (HIT) protein</fullName>
    </submittedName>
</protein>
<evidence type="ECO:0000259" key="6">
    <source>
        <dbReference type="PROSITE" id="PS51084"/>
    </source>
</evidence>
<dbReference type="PROSITE" id="PS00892">
    <property type="entry name" value="HIT_1"/>
    <property type="match status" value="1"/>
</dbReference>
<dbReference type="SUPFAM" id="SSF54197">
    <property type="entry name" value="HIT-like"/>
    <property type="match status" value="1"/>
</dbReference>
<dbReference type="PANTHER" id="PTHR42997:SF1">
    <property type="entry name" value="AP-4-A PHOSPHORYLASE"/>
    <property type="match status" value="1"/>
</dbReference>
<dbReference type="Proteomes" id="UP000234857">
    <property type="component" value="Unassembled WGS sequence"/>
</dbReference>
<feature type="active site" description="Tele-AMP-histidine intermediate" evidence="3">
    <location>
        <position position="124"/>
    </location>
</feature>
<organism evidence="7 8">
    <name type="scientific">Muiribacterium halophilum</name>
    <dbReference type="NCBI Taxonomy" id="2053465"/>
    <lineage>
        <taxon>Bacteria</taxon>
        <taxon>Candidatus Muiribacteriota</taxon>
        <taxon>Candidatus Muiribacteriia</taxon>
        <taxon>Candidatus Muiribacteriales</taxon>
        <taxon>Candidatus Muiribacteriaceae</taxon>
        <taxon>Candidatus Muiribacterium</taxon>
    </lineage>
</organism>
<dbReference type="CDD" id="cd01275">
    <property type="entry name" value="FHIT"/>
    <property type="match status" value="1"/>
</dbReference>
<reference evidence="7 8" key="1">
    <citation type="submission" date="2017-11" db="EMBL/GenBank/DDBJ databases">
        <title>Genome-resolved metagenomics identifies genetic mobility, metabolic interactions, and unexpected diversity in perchlorate-reducing communities.</title>
        <authorList>
            <person name="Barnum T.P."/>
            <person name="Figueroa I.A."/>
            <person name="Carlstrom C.I."/>
            <person name="Lucas L.N."/>
            <person name="Engelbrektson A.L."/>
            <person name="Coates J.D."/>
        </authorList>
    </citation>
    <scope>NUCLEOTIDE SEQUENCE [LARGE SCALE GENOMIC DNA]</scope>
    <source>
        <strain evidence="7">BM706</strain>
    </source>
</reference>
<dbReference type="Gene3D" id="3.30.428.10">
    <property type="entry name" value="HIT-like"/>
    <property type="match status" value="1"/>
</dbReference>
<gene>
    <name evidence="7" type="ORF">C0601_11600</name>
</gene>
<feature type="binding site" evidence="4">
    <location>
        <position position="55"/>
    </location>
    <ligand>
        <name>substrate</name>
    </ligand>
</feature>
<keyword evidence="1" id="KW-0547">Nucleotide-binding</keyword>
<proteinExistence type="predicted"/>
<dbReference type="GO" id="GO:0016787">
    <property type="term" value="F:hydrolase activity"/>
    <property type="evidence" value="ECO:0007669"/>
    <property type="project" value="UniProtKB-KW"/>
</dbReference>
<accession>A0A2N5ZBI2</accession>
<keyword evidence="2" id="KW-0378">Hydrolase</keyword>
<evidence type="ECO:0000256" key="5">
    <source>
        <dbReference type="PROSITE-ProRule" id="PRU00464"/>
    </source>
</evidence>
<dbReference type="InterPro" id="IPR019808">
    <property type="entry name" value="Histidine_triad_CS"/>
</dbReference>
<sequence length="166" mass="19407">MFEKHLFPPGKRAYIDKKRFSKNNESCILCSIIKKEKDVITLLLDETKNFVVTVNLYPYNPGHIMIFPKRHITKYQELTEEEVVELFRLQKRCMKILDKVYSPGGYNTGFNLGRAAGASIDHIHLHIVPRFKNELGFVDILAGSKIMVETPYEILEKLRPEFEYEK</sequence>
<dbReference type="InterPro" id="IPR036265">
    <property type="entry name" value="HIT-like_sf"/>
</dbReference>
<dbReference type="GO" id="GO:0000166">
    <property type="term" value="F:nucleotide binding"/>
    <property type="evidence" value="ECO:0007669"/>
    <property type="project" value="UniProtKB-KW"/>
</dbReference>
<dbReference type="AlphaFoldDB" id="A0A2N5ZBI2"/>
<feature type="binding site" evidence="4">
    <location>
        <position position="126"/>
    </location>
    <ligand>
        <name>substrate</name>
    </ligand>
</feature>
<dbReference type="EMBL" id="PKTG01000123">
    <property type="protein sequence ID" value="PLX15999.1"/>
    <property type="molecule type" value="Genomic_DNA"/>
</dbReference>
<dbReference type="Pfam" id="PF01230">
    <property type="entry name" value="HIT"/>
    <property type="match status" value="1"/>
</dbReference>
<dbReference type="InterPro" id="IPR039383">
    <property type="entry name" value="FHIT"/>
</dbReference>